<protein>
    <submittedName>
        <fullName evidence="3">Uncharacterized protein</fullName>
    </submittedName>
</protein>
<feature type="chain" id="PRO_5002906601" evidence="2">
    <location>
        <begin position="23"/>
        <end position="445"/>
    </location>
</feature>
<feature type="compositionally biased region" description="Pro residues" evidence="1">
    <location>
        <begin position="403"/>
        <end position="418"/>
    </location>
</feature>
<proteinExistence type="predicted"/>
<feature type="region of interest" description="Disordered" evidence="1">
    <location>
        <begin position="386"/>
        <end position="423"/>
    </location>
</feature>
<organism evidence="3 4">
    <name type="scientific">Micromonas commoda (strain RCC299 / NOUM17 / CCMP2709)</name>
    <name type="common">Picoplanktonic green alga</name>
    <dbReference type="NCBI Taxonomy" id="296587"/>
    <lineage>
        <taxon>Eukaryota</taxon>
        <taxon>Viridiplantae</taxon>
        <taxon>Chlorophyta</taxon>
        <taxon>Mamiellophyceae</taxon>
        <taxon>Mamiellales</taxon>
        <taxon>Mamiellaceae</taxon>
        <taxon>Micromonas</taxon>
    </lineage>
</organism>
<evidence type="ECO:0000313" key="3">
    <source>
        <dbReference type="EMBL" id="ACO63697.1"/>
    </source>
</evidence>
<dbReference type="EMBL" id="CP001326">
    <property type="protein sequence ID" value="ACO63697.1"/>
    <property type="molecule type" value="Genomic_DNA"/>
</dbReference>
<reference evidence="3 4" key="1">
    <citation type="journal article" date="2009" name="Science">
        <title>Green evolution and dynamic adaptations revealed by genomes of the marine picoeukaryotes Micromonas.</title>
        <authorList>
            <person name="Worden A.Z."/>
            <person name="Lee J.H."/>
            <person name="Mock T."/>
            <person name="Rouze P."/>
            <person name="Simmons M.P."/>
            <person name="Aerts A.L."/>
            <person name="Allen A.E."/>
            <person name="Cuvelier M.L."/>
            <person name="Derelle E."/>
            <person name="Everett M.V."/>
            <person name="Foulon E."/>
            <person name="Grimwood J."/>
            <person name="Gundlach H."/>
            <person name="Henrissat B."/>
            <person name="Napoli C."/>
            <person name="McDonald S.M."/>
            <person name="Parker M.S."/>
            <person name="Rombauts S."/>
            <person name="Salamov A."/>
            <person name="Von Dassow P."/>
            <person name="Badger J.H."/>
            <person name="Coutinho P.M."/>
            <person name="Demir E."/>
            <person name="Dubchak I."/>
            <person name="Gentemann C."/>
            <person name="Eikrem W."/>
            <person name="Gready J.E."/>
            <person name="John U."/>
            <person name="Lanier W."/>
            <person name="Lindquist E.A."/>
            <person name="Lucas S."/>
            <person name="Mayer K.F."/>
            <person name="Moreau H."/>
            <person name="Not F."/>
            <person name="Otillar R."/>
            <person name="Panaud O."/>
            <person name="Pangilinan J."/>
            <person name="Paulsen I."/>
            <person name="Piegu B."/>
            <person name="Poliakov A."/>
            <person name="Robbens S."/>
            <person name="Schmutz J."/>
            <person name="Toulza E."/>
            <person name="Wyss T."/>
            <person name="Zelensky A."/>
            <person name="Zhou K."/>
            <person name="Armbrust E.V."/>
            <person name="Bhattacharya D."/>
            <person name="Goodenough U.W."/>
            <person name="Van de Peer Y."/>
            <person name="Grigoriev I.V."/>
        </authorList>
    </citation>
    <scope>NUCLEOTIDE SEQUENCE [LARGE SCALE GENOMIC DNA]</scope>
    <source>
        <strain evidence="4">RCC299 / NOUM17</strain>
    </source>
</reference>
<dbReference type="Proteomes" id="UP000002009">
    <property type="component" value="Chromosome 5"/>
</dbReference>
<evidence type="ECO:0000256" key="1">
    <source>
        <dbReference type="SAM" id="MobiDB-lite"/>
    </source>
</evidence>
<dbReference type="InParanoid" id="C1E5V2"/>
<dbReference type="GeneID" id="8243349"/>
<dbReference type="KEGG" id="mis:MICPUN_108229"/>
<sequence length="445" mass="46635">MARASTAFIFLALIAAAGHVDALCGVATRGCNAPAQFSGMKKSTTLPTIVASTGITQDFKDKLDEGHQVLINFAGGAGPTTAYILEGGGADAAYADFKTKNCEQTTFEGYCGADKLITQAKNSQGQGTQAFKGSGGKTCSCGHALESSAALYYILDSSTTAEVVGERAVHEMCHVTQMSRGEYFPTWLVEGGAVHTECLLQKKLTWSTQTYEDCFRTGGGRGGVIPNFRSYYDSTYGYTNGLKKGELRECGGFVGNSDTEATQKAGGADPSHLYYDTGTVAIAYIINKAGITSQQFWQSNELGKGFWNTIVPFDGHDLRTGYPGQCPEDKGWKKSLLAITKHATVAEFYAEFDAWAKTASVADVVAILETQSAIDTQTAGVFDLSTATEGTDHDPCGSATQWPPSPPPAPPSPPPPPLSAGSSLSGVVSAVVAAATVVLAGTGRA</sequence>
<accession>C1E5V2</accession>
<gene>
    <name evidence="3" type="ORF">MICPUN_108229</name>
</gene>
<evidence type="ECO:0000256" key="2">
    <source>
        <dbReference type="SAM" id="SignalP"/>
    </source>
</evidence>
<dbReference type="AlphaFoldDB" id="C1E5V2"/>
<dbReference type="RefSeq" id="XP_002502439.1">
    <property type="nucleotide sequence ID" value="XM_002502393.1"/>
</dbReference>
<feature type="signal peptide" evidence="2">
    <location>
        <begin position="1"/>
        <end position="22"/>
    </location>
</feature>
<name>C1E5V2_MICCC</name>
<evidence type="ECO:0000313" key="4">
    <source>
        <dbReference type="Proteomes" id="UP000002009"/>
    </source>
</evidence>
<keyword evidence="2" id="KW-0732">Signal</keyword>
<keyword evidence="4" id="KW-1185">Reference proteome</keyword>